<keyword evidence="1" id="KW-0812">Transmembrane</keyword>
<dbReference type="Gene3D" id="2.160.20.10">
    <property type="entry name" value="Single-stranded right-handed beta-helix, Pectin lyase-like"/>
    <property type="match status" value="1"/>
</dbReference>
<name>A0AAD9Q4I8_ACRCE</name>
<proteinExistence type="predicted"/>
<feature type="transmembrane region" description="Helical" evidence="1">
    <location>
        <begin position="1137"/>
        <end position="1155"/>
    </location>
</feature>
<feature type="transmembrane region" description="Helical" evidence="1">
    <location>
        <begin position="1015"/>
        <end position="1039"/>
    </location>
</feature>
<dbReference type="PANTHER" id="PTHR11319">
    <property type="entry name" value="G PROTEIN-COUPLED RECEPTOR-RELATED"/>
    <property type="match status" value="1"/>
</dbReference>
<organism evidence="2 3">
    <name type="scientific">Acropora cervicornis</name>
    <name type="common">Staghorn coral</name>
    <dbReference type="NCBI Taxonomy" id="6130"/>
    <lineage>
        <taxon>Eukaryota</taxon>
        <taxon>Metazoa</taxon>
        <taxon>Cnidaria</taxon>
        <taxon>Anthozoa</taxon>
        <taxon>Hexacorallia</taxon>
        <taxon>Scleractinia</taxon>
        <taxon>Astrocoeniina</taxon>
        <taxon>Acroporidae</taxon>
        <taxon>Acropora</taxon>
    </lineage>
</organism>
<gene>
    <name evidence="2" type="ORF">P5673_023840</name>
</gene>
<dbReference type="InterPro" id="IPR011050">
    <property type="entry name" value="Pectin_lyase_fold/virulence"/>
</dbReference>
<protein>
    <submittedName>
        <fullName evidence="2">Uncharacterized protein</fullName>
    </submittedName>
</protein>
<reference evidence="2" key="1">
    <citation type="journal article" date="2023" name="G3 (Bethesda)">
        <title>Whole genome assembly and annotation of the endangered Caribbean coral Acropora cervicornis.</title>
        <authorList>
            <person name="Selwyn J.D."/>
            <person name="Vollmer S.V."/>
        </authorList>
    </citation>
    <scope>NUCLEOTIDE SEQUENCE</scope>
    <source>
        <strain evidence="2">K2</strain>
    </source>
</reference>
<keyword evidence="1" id="KW-0472">Membrane</keyword>
<dbReference type="InterPro" id="IPR012334">
    <property type="entry name" value="Pectin_lyas_fold"/>
</dbReference>
<feature type="transmembrane region" description="Helical" evidence="1">
    <location>
        <begin position="903"/>
        <end position="922"/>
    </location>
</feature>
<feature type="transmembrane region" description="Helical" evidence="1">
    <location>
        <begin position="978"/>
        <end position="1003"/>
    </location>
</feature>
<feature type="transmembrane region" description="Helical" evidence="1">
    <location>
        <begin position="138"/>
        <end position="159"/>
    </location>
</feature>
<dbReference type="PANTHER" id="PTHR11319:SF35">
    <property type="entry name" value="OUTER MEMBRANE PROTEIN PMPC-RELATED"/>
    <property type="match status" value="1"/>
</dbReference>
<evidence type="ECO:0000313" key="3">
    <source>
        <dbReference type="Proteomes" id="UP001249851"/>
    </source>
</evidence>
<reference evidence="2" key="2">
    <citation type="journal article" date="2023" name="Science">
        <title>Genomic signatures of disease resistance in endangered staghorn corals.</title>
        <authorList>
            <person name="Vollmer S.V."/>
            <person name="Selwyn J.D."/>
            <person name="Despard B.A."/>
            <person name="Roesel C.L."/>
        </authorList>
    </citation>
    <scope>NUCLEOTIDE SEQUENCE</scope>
    <source>
        <strain evidence="2">K2</strain>
    </source>
</reference>
<feature type="transmembrane region" description="Helical" evidence="1">
    <location>
        <begin position="6"/>
        <end position="27"/>
    </location>
</feature>
<comment type="caution">
    <text evidence="2">The sequence shown here is derived from an EMBL/GenBank/DDBJ whole genome shotgun (WGS) entry which is preliminary data.</text>
</comment>
<feature type="transmembrane region" description="Helical" evidence="1">
    <location>
        <begin position="1065"/>
        <end position="1092"/>
    </location>
</feature>
<dbReference type="SUPFAM" id="SSF51126">
    <property type="entry name" value="Pectin lyase-like"/>
    <property type="match status" value="1"/>
</dbReference>
<accession>A0AAD9Q4I8</accession>
<evidence type="ECO:0000256" key="1">
    <source>
        <dbReference type="SAM" id="Phobius"/>
    </source>
</evidence>
<keyword evidence="1" id="KW-1133">Transmembrane helix</keyword>
<feature type="transmembrane region" description="Helical" evidence="1">
    <location>
        <begin position="934"/>
        <end position="958"/>
    </location>
</feature>
<sequence>MEEGSSSIAFLLIAFLSMNYFSSALVIRVSQRNGSDSTSCLMPYSSQPRTPCRTLWYAVRALEEDKNENETVFSFSIEDQVYFLDKRINVSQTNRKRRVYFKAGTSGSRVIIRCQEDSDSSGIEIGARDPKRPKTRNVFFQNLGFQSCGPLFAAVVLIWNSVYVNFKNCEFKQNRQAGINAFNSGVAIENCSFIENTSPSTYNANFATEAYVQGINSTGGGAGFVYHNAENLSLIIKNSIFKSNVAVTDETRNYIAPSFNVSDFPTAGGGMIVLFLGVAKYCQVLIENTVFVNNKATNGGGLYFAVANMAKGHNLTVINSNFSRNYASQTGGGLGLSQWDNSSNLNILVKNCLVNKNIAKQGGGINVFLMSFNMRNTDSTLRLDSVTFSYNYAKTVILFSTALPRGMKVDITPELINCSIKNSHLKRKEGRLGSLTSQRVNLKFTGDNVFHKNEIAAAAAFMYCVIFVHGRLAFTNNTGNSTGGALLIVASQIILFPDTELLFLGNHVSGLGGAVCVFLYMADLTHANNPDCFLAYSDPFLPPSKWKTNVSFIENSSTIKGTAIYISSLQSCSWNEEVPHYNPDKALRWSSNFIYQNNRLILDNGAKVLSDSKYDIATDTKRIQPANGVHTSMKKSFQMTVESVGLAAIAKAGVNRLIKSASFLKLLPMLESWGIRQPDIFSPPPLTETRCLGSELSAGETTPLNLQAIDELGNEVVTAVRAFANPEKAFIQSNFLFLSPNKTSAFMFKQPKESYEKTKENDLKHTFRLLVTDLWSFFANEYHIKVETEVCHPGFVYSMDDQTCVCDESEKAIQRCSEDGRTVHLKEGYWANATNGGFVSYFCPVGYCKCEHERGFSGCLFDPERTDRQCAENREGWLCGKCVANTSVGLRGRECIRCDNSGWILGFLIVIVFAFYVVVIWLNLGISIDLRGPLFFFQVLPQILYSTSPYARVLANIFTIEAPFSYLPNTCIVKGLNSLQAIAFIYMIPLLALLVCLLAYFLNRRLKFKFRRRSMLHPFWLILVLVYSYLMETSFFLLFCPKVGDKHVFFFDGTVDCFRGDHLPLAIIALLILVFMVLPPPIIVVLLTVGIWKVNTQYTSTLTGSLRPECRWWWSVEFIRRVLVVSIYALIPNWEVKKIVFAFVFLVFLTVHTNFQPYENRRANIMESLYLMVLCILAFMQSYEDKTVKDYICCSLVILAALHTLAVLLCKAAGLFRRRLNCCTTCVRESDLDRIVEEIENTPTNSPVFTHGDFERQQSIQDSLRARSLASSSDNSSFFTTD</sequence>
<keyword evidence="3" id="KW-1185">Reference proteome</keyword>
<dbReference type="EMBL" id="JARQWQ010000068">
    <property type="protein sequence ID" value="KAK2554610.1"/>
    <property type="molecule type" value="Genomic_DNA"/>
</dbReference>
<dbReference type="Proteomes" id="UP001249851">
    <property type="component" value="Unassembled WGS sequence"/>
</dbReference>
<feature type="transmembrane region" description="Helical" evidence="1">
    <location>
        <begin position="1189"/>
        <end position="1210"/>
    </location>
</feature>
<evidence type="ECO:0000313" key="2">
    <source>
        <dbReference type="EMBL" id="KAK2554610.1"/>
    </source>
</evidence>